<organism evidence="10 11">
    <name type="scientific">Anditalea andensis</name>
    <dbReference type="NCBI Taxonomy" id="1048983"/>
    <lineage>
        <taxon>Bacteria</taxon>
        <taxon>Pseudomonadati</taxon>
        <taxon>Bacteroidota</taxon>
        <taxon>Cytophagia</taxon>
        <taxon>Cytophagales</taxon>
        <taxon>Cytophagaceae</taxon>
        <taxon>Anditalea</taxon>
    </lineage>
</organism>
<dbReference type="InterPro" id="IPR006694">
    <property type="entry name" value="Fatty_acid_hydroxylase"/>
</dbReference>
<sequence length="329" mass="39018">MFENYITLEEIGAMEWPNVILWAAPVMFLLVFIEWGISIYQNKDSYDKKDFLAASTIGFINVGISALLKVFIFGIVLFFWNIVPWKIPPTWWSFIGCFIAIDFARYWAHRVAHEQRFWWATHITHHNSKKYNFSVSFRLSWTQHIKFIFFVPVVMMGFDPFVFFICHQVAVLYQFWIHTEYIQKLPAPVEYIFTTPSHHRVHHASDEHYLDKNYGSTFIIWDRMFGTFMPEGARPTYGITKQVDSYNPVYLVFHEFIDIYKDIRQAETAKEVWQILFGKPGDEVIKKRNESRQEALSMHKDTYIPSREMPSPVLTPSEKPLMKKKESLP</sequence>
<feature type="compositionally biased region" description="Basic and acidic residues" evidence="7">
    <location>
        <begin position="290"/>
        <end position="302"/>
    </location>
</feature>
<comment type="caution">
    <text evidence="10">The sequence shown here is derived from an EMBL/GenBank/DDBJ whole genome shotgun (WGS) entry which is preliminary data.</text>
</comment>
<dbReference type="PANTHER" id="PTHR21624:SF1">
    <property type="entry name" value="ALKYLGLYCEROL MONOOXYGENASE"/>
    <property type="match status" value="1"/>
</dbReference>
<evidence type="ECO:0000256" key="6">
    <source>
        <dbReference type="ARBA" id="ARBA00023136"/>
    </source>
</evidence>
<proteinExistence type="predicted"/>
<dbReference type="eggNOG" id="COG3000">
    <property type="taxonomic scope" value="Bacteria"/>
</dbReference>
<evidence type="ECO:0000256" key="2">
    <source>
        <dbReference type="ARBA" id="ARBA00022692"/>
    </source>
</evidence>
<feature type="transmembrane region" description="Helical" evidence="8">
    <location>
        <begin position="91"/>
        <end position="108"/>
    </location>
</feature>
<dbReference type="AlphaFoldDB" id="A0A074L046"/>
<evidence type="ECO:0000313" key="11">
    <source>
        <dbReference type="Proteomes" id="UP000027821"/>
    </source>
</evidence>
<feature type="transmembrane region" description="Helical" evidence="8">
    <location>
        <begin position="52"/>
        <end position="79"/>
    </location>
</feature>
<dbReference type="Proteomes" id="UP000027821">
    <property type="component" value="Unassembled WGS sequence"/>
</dbReference>
<dbReference type="PANTHER" id="PTHR21624">
    <property type="entry name" value="STEROL DESATURASE-RELATED PROTEIN"/>
    <property type="match status" value="1"/>
</dbReference>
<dbReference type="GO" id="GO:0012505">
    <property type="term" value="C:endomembrane system"/>
    <property type="evidence" value="ECO:0007669"/>
    <property type="project" value="UniProtKB-SubCell"/>
</dbReference>
<dbReference type="STRING" id="1048983.EL17_02420"/>
<evidence type="ECO:0000256" key="7">
    <source>
        <dbReference type="SAM" id="MobiDB-lite"/>
    </source>
</evidence>
<dbReference type="OrthoDB" id="9770329at2"/>
<evidence type="ECO:0000256" key="4">
    <source>
        <dbReference type="ARBA" id="ARBA00023002"/>
    </source>
</evidence>
<feature type="transmembrane region" description="Helical" evidence="8">
    <location>
        <begin position="147"/>
        <end position="176"/>
    </location>
</feature>
<reference evidence="10 11" key="1">
    <citation type="submission" date="2014-04" db="EMBL/GenBank/DDBJ databases">
        <title>Characterization and application of a salt tolerant electro-active bacterium.</title>
        <authorList>
            <person name="Yang L."/>
            <person name="Wei S."/>
            <person name="Tay Q.X.M."/>
        </authorList>
    </citation>
    <scope>NUCLEOTIDE SEQUENCE [LARGE SCALE GENOMIC DNA]</scope>
    <source>
        <strain evidence="10 11">LY1</strain>
    </source>
</reference>
<keyword evidence="5" id="KW-0443">Lipid metabolism</keyword>
<dbReference type="GO" id="GO:0008610">
    <property type="term" value="P:lipid biosynthetic process"/>
    <property type="evidence" value="ECO:0007669"/>
    <property type="project" value="InterPro"/>
</dbReference>
<evidence type="ECO:0000313" key="10">
    <source>
        <dbReference type="EMBL" id="KEO74549.1"/>
    </source>
</evidence>
<name>A0A074L046_9BACT</name>
<dbReference type="GO" id="GO:0006643">
    <property type="term" value="P:membrane lipid metabolic process"/>
    <property type="evidence" value="ECO:0007669"/>
    <property type="project" value="TreeGrafter"/>
</dbReference>
<evidence type="ECO:0000256" key="5">
    <source>
        <dbReference type="ARBA" id="ARBA00023098"/>
    </source>
</evidence>
<keyword evidence="6 8" id="KW-0472">Membrane</keyword>
<dbReference type="GO" id="GO:0050479">
    <property type="term" value="F:glyceryl-ether monooxygenase activity"/>
    <property type="evidence" value="ECO:0007669"/>
    <property type="project" value="TreeGrafter"/>
</dbReference>
<feature type="region of interest" description="Disordered" evidence="7">
    <location>
        <begin position="290"/>
        <end position="329"/>
    </location>
</feature>
<dbReference type="RefSeq" id="WP_035070362.1">
    <property type="nucleotide sequence ID" value="NZ_JMIH01000014.1"/>
</dbReference>
<dbReference type="Pfam" id="PF04116">
    <property type="entry name" value="FA_hydroxylase"/>
    <property type="match status" value="1"/>
</dbReference>
<evidence type="ECO:0000259" key="9">
    <source>
        <dbReference type="Pfam" id="PF04116"/>
    </source>
</evidence>
<gene>
    <name evidence="10" type="ORF">EL17_02420</name>
</gene>
<dbReference type="EMBL" id="JMIH01000014">
    <property type="protein sequence ID" value="KEO74549.1"/>
    <property type="molecule type" value="Genomic_DNA"/>
</dbReference>
<comment type="subcellular location">
    <subcellularLocation>
        <location evidence="1">Endomembrane system</location>
        <topology evidence="1">Multi-pass membrane protein</topology>
    </subcellularLocation>
</comment>
<feature type="compositionally biased region" description="Basic and acidic residues" evidence="7">
    <location>
        <begin position="320"/>
        <end position="329"/>
    </location>
</feature>
<keyword evidence="2 8" id="KW-0812">Transmembrane</keyword>
<keyword evidence="4" id="KW-0560">Oxidoreductase</keyword>
<protein>
    <submittedName>
        <fullName evidence="10">Fatty acid hydroxylase</fullName>
    </submittedName>
</protein>
<dbReference type="GO" id="GO:0005506">
    <property type="term" value="F:iron ion binding"/>
    <property type="evidence" value="ECO:0007669"/>
    <property type="project" value="InterPro"/>
</dbReference>
<evidence type="ECO:0000256" key="1">
    <source>
        <dbReference type="ARBA" id="ARBA00004127"/>
    </source>
</evidence>
<feature type="domain" description="Fatty acid hydroxylase" evidence="9">
    <location>
        <begin position="95"/>
        <end position="227"/>
    </location>
</feature>
<dbReference type="GO" id="GO:0016020">
    <property type="term" value="C:membrane"/>
    <property type="evidence" value="ECO:0007669"/>
    <property type="project" value="GOC"/>
</dbReference>
<evidence type="ECO:0000256" key="3">
    <source>
        <dbReference type="ARBA" id="ARBA00022989"/>
    </source>
</evidence>
<accession>A0A074L046</accession>
<keyword evidence="11" id="KW-1185">Reference proteome</keyword>
<feature type="transmembrane region" description="Helical" evidence="8">
    <location>
        <begin position="20"/>
        <end position="40"/>
    </location>
</feature>
<dbReference type="InterPro" id="IPR051689">
    <property type="entry name" value="Sterol_desaturase/TMEM195"/>
</dbReference>
<evidence type="ECO:0000256" key="8">
    <source>
        <dbReference type="SAM" id="Phobius"/>
    </source>
</evidence>
<keyword evidence="3 8" id="KW-1133">Transmembrane helix</keyword>